<dbReference type="AlphaFoldDB" id="A0A9W5REM6"/>
<comment type="caution">
    <text evidence="2">The sequence shown here is derived from an EMBL/GenBank/DDBJ whole genome shotgun (WGS) entry which is preliminary data.</text>
</comment>
<dbReference type="EMBL" id="AGWN01000001">
    <property type="protein sequence ID" value="EPD31048.1"/>
    <property type="molecule type" value="Genomic_DNA"/>
</dbReference>
<proteinExistence type="predicted"/>
<dbReference type="RefSeq" id="WP_016444160.1">
    <property type="nucleotide sequence ID" value="NZ_KE150266.1"/>
</dbReference>
<evidence type="ECO:0000313" key="3">
    <source>
        <dbReference type="Proteomes" id="UP000014387"/>
    </source>
</evidence>
<organism evidence="2 3">
    <name type="scientific">Gleimia europaea ACS-120-V-Col10b</name>
    <dbReference type="NCBI Taxonomy" id="883069"/>
    <lineage>
        <taxon>Bacteria</taxon>
        <taxon>Bacillati</taxon>
        <taxon>Actinomycetota</taxon>
        <taxon>Actinomycetes</taxon>
        <taxon>Actinomycetales</taxon>
        <taxon>Actinomycetaceae</taxon>
        <taxon>Gleimia</taxon>
    </lineage>
</organism>
<dbReference type="SUPFAM" id="SSF53756">
    <property type="entry name" value="UDP-Glycosyltransferase/glycogen phosphorylase"/>
    <property type="match status" value="1"/>
</dbReference>
<dbReference type="SUPFAM" id="SSF53448">
    <property type="entry name" value="Nucleotide-diphospho-sugar transferases"/>
    <property type="match status" value="1"/>
</dbReference>
<protein>
    <recommendedName>
        <fullName evidence="1">Spore protein YkvP/CgeB glycosyl transferase-like domain-containing protein</fullName>
    </recommendedName>
</protein>
<dbReference type="Pfam" id="PF13524">
    <property type="entry name" value="Glyco_trans_1_2"/>
    <property type="match status" value="1"/>
</dbReference>
<dbReference type="Gene3D" id="3.90.550.10">
    <property type="entry name" value="Spore Coat Polysaccharide Biosynthesis Protein SpsA, Chain A"/>
    <property type="match status" value="1"/>
</dbReference>
<dbReference type="OrthoDB" id="6713581at2"/>
<reference evidence="2 3" key="1">
    <citation type="submission" date="2013-05" db="EMBL/GenBank/DDBJ databases">
        <title>The Genome Sequence of Actinomyces europaeus ACS-120-V-COL10B.</title>
        <authorList>
            <consortium name="The Broad Institute Genomics Platform"/>
            <person name="Earl A."/>
            <person name="Ward D."/>
            <person name="Feldgarden M."/>
            <person name="Gevers D."/>
            <person name="Saerens B."/>
            <person name="Vaneechoutte M."/>
            <person name="Walker B."/>
            <person name="Young S."/>
            <person name="Zeng Q."/>
            <person name="Gargeya S."/>
            <person name="Fitzgerald M."/>
            <person name="Haas B."/>
            <person name="Abouelleil A."/>
            <person name="Allen A.W."/>
            <person name="Alvarado L."/>
            <person name="Arachchi H.M."/>
            <person name="Berlin A.M."/>
            <person name="Chapman S.B."/>
            <person name="Gainer-Dewar J."/>
            <person name="Goldberg J."/>
            <person name="Griggs A."/>
            <person name="Gujja S."/>
            <person name="Hansen M."/>
            <person name="Howarth C."/>
            <person name="Imamovic A."/>
            <person name="Ireland A."/>
            <person name="Larimer J."/>
            <person name="McCowan C."/>
            <person name="Murphy C."/>
            <person name="Pearson M."/>
            <person name="Poon T.W."/>
            <person name="Priest M."/>
            <person name="Roberts A."/>
            <person name="Saif S."/>
            <person name="Shea T."/>
            <person name="Sisk P."/>
            <person name="Sykes S."/>
            <person name="Wortman J."/>
            <person name="Nusbaum C."/>
            <person name="Birren B."/>
        </authorList>
    </citation>
    <scope>NUCLEOTIDE SEQUENCE [LARGE SCALE GENOMIC DNA]</scope>
    <source>
        <strain evidence="2 3">ACS-120-V-Col10b</strain>
    </source>
</reference>
<dbReference type="InterPro" id="IPR055259">
    <property type="entry name" value="YkvP/CgeB_Glyco_trans-like"/>
</dbReference>
<name>A0A9W5REM6_9ACTO</name>
<sequence>MGAFQSQIVFVKKAAWSLRNQGLSGARRYLRGKGINIPSASRVRNYFAPTSLKFQNWPIPPANRPTHELTVGVIADEFSRRAYEYEWNAVYLTPSKWKSELDSTKIDFLFVDSAWQMEASEPWQYQILGKSAPSEELVRLVRYCQSAGIPTVFWNREDPPHYDDAIETARLFDWVYTTDANRVPSYMKDLGHKNVGVLPFAAQVAIHNPMALMDGFEVAEKRDVAFAGAYYGNKYPERQAQLETLLSGAIKAGERLKYGLDIFARDMGGGKLYRFPKEFRPNIRGSLTYPQTLSAYRAYRAFINVNSVVDSPTMSSMRLFELPACGTPIISTPTPATTNFFTTDMVAQINTPTQAEFTVRSLATNPDLADRMAYLAQQEIWHKHTYTHRVDQILRDIGMEDAAYCPPRATAMISTNRPGQIRHVLDTLARQRNVEMQALIGTHGFVATSEDQAYARDHNLEIQWVPLDTELSLGACYNRLIDRADGDYIAKIDDDDIYSSNYLFDSLLAARYSRADVVGKHAHYMYLADKNLTVLRFPKWENRFTQFVSGPTILGSANIMKQVRFADITEGEDSDFLRRITQNGGTIYSAQRFGFTQMRQAQKATHTWAIPSEEVIATGRISHWGLPNETEFPLEVPKL</sequence>
<feature type="domain" description="Spore protein YkvP/CgeB glycosyl transferase-like" evidence="1">
    <location>
        <begin position="271"/>
        <end position="394"/>
    </location>
</feature>
<gene>
    <name evidence="2" type="ORF">HMPREF9238_00805</name>
</gene>
<keyword evidence="3" id="KW-1185">Reference proteome</keyword>
<dbReference type="InterPro" id="IPR029044">
    <property type="entry name" value="Nucleotide-diphossugar_trans"/>
</dbReference>
<dbReference type="Proteomes" id="UP000014387">
    <property type="component" value="Unassembled WGS sequence"/>
</dbReference>
<accession>A0A9W5REM6</accession>
<evidence type="ECO:0000259" key="1">
    <source>
        <dbReference type="Pfam" id="PF13524"/>
    </source>
</evidence>
<evidence type="ECO:0000313" key="2">
    <source>
        <dbReference type="EMBL" id="EPD31048.1"/>
    </source>
</evidence>
<dbReference type="CDD" id="cd00761">
    <property type="entry name" value="Glyco_tranf_GTA_type"/>
    <property type="match status" value="1"/>
</dbReference>